<dbReference type="Proteomes" id="UP001174909">
    <property type="component" value="Unassembled WGS sequence"/>
</dbReference>
<evidence type="ECO:0000256" key="4">
    <source>
        <dbReference type="ARBA" id="ARBA00013035"/>
    </source>
</evidence>
<evidence type="ECO:0000256" key="1">
    <source>
        <dbReference type="ARBA" id="ARBA00001772"/>
    </source>
</evidence>
<dbReference type="GO" id="GO:0004252">
    <property type="term" value="F:serine-type endopeptidase activity"/>
    <property type="evidence" value="ECO:0007669"/>
    <property type="project" value="InterPro"/>
</dbReference>
<dbReference type="Pfam" id="PF13365">
    <property type="entry name" value="Trypsin_2"/>
    <property type="match status" value="1"/>
</dbReference>
<dbReference type="CDD" id="cd10839">
    <property type="entry name" value="cpPDZ1_DegP-like"/>
    <property type="match status" value="1"/>
</dbReference>
<comment type="caution">
    <text evidence="13">The sequence shown here is derived from an EMBL/GenBank/DDBJ whole genome shotgun (WGS) entry which is preliminary data.</text>
</comment>
<dbReference type="SUPFAM" id="SSF50156">
    <property type="entry name" value="PDZ domain-like"/>
    <property type="match status" value="2"/>
</dbReference>
<comment type="catalytic activity">
    <reaction evidence="1">
        <text>Acts on substrates that are at least partially unfolded. The cleavage site P1 residue is normally between a pair of hydrophobic residues, such as Val-|-Val.</text>
        <dbReference type="EC" id="3.4.21.107"/>
    </reaction>
</comment>
<evidence type="ECO:0000256" key="7">
    <source>
        <dbReference type="ARBA" id="ARBA00022764"/>
    </source>
</evidence>
<dbReference type="AlphaFoldDB" id="A0AA35SIE8"/>
<dbReference type="Pfam" id="PF13180">
    <property type="entry name" value="PDZ_2"/>
    <property type="match status" value="1"/>
</dbReference>
<gene>
    <name evidence="13" type="ORF">GBAR_LOCUS17393</name>
</gene>
<evidence type="ECO:0000256" key="11">
    <source>
        <dbReference type="ARBA" id="ARBA00032850"/>
    </source>
</evidence>
<evidence type="ECO:0000256" key="2">
    <source>
        <dbReference type="ARBA" id="ARBA00004418"/>
    </source>
</evidence>
<accession>A0AA35SIE8</accession>
<keyword evidence="10" id="KW-0346">Stress response</keyword>
<keyword evidence="14" id="KW-1185">Reference proteome</keyword>
<dbReference type="PANTHER" id="PTHR22939">
    <property type="entry name" value="SERINE PROTEASE FAMILY S1C HTRA-RELATED"/>
    <property type="match status" value="1"/>
</dbReference>
<dbReference type="GO" id="GO:0006508">
    <property type="term" value="P:proteolysis"/>
    <property type="evidence" value="ECO:0007669"/>
    <property type="project" value="UniProtKB-KW"/>
</dbReference>
<dbReference type="InterPro" id="IPR009003">
    <property type="entry name" value="Peptidase_S1_PA"/>
</dbReference>
<dbReference type="Gene3D" id="2.30.42.10">
    <property type="match status" value="2"/>
</dbReference>
<dbReference type="FunFam" id="2.40.10.10:FF:000001">
    <property type="entry name" value="Periplasmic serine protease DegS"/>
    <property type="match status" value="1"/>
</dbReference>
<proteinExistence type="inferred from homology"/>
<dbReference type="SUPFAM" id="SSF50494">
    <property type="entry name" value="Trypsin-like serine proteases"/>
    <property type="match status" value="1"/>
</dbReference>
<dbReference type="PROSITE" id="PS50106">
    <property type="entry name" value="PDZ"/>
    <property type="match status" value="2"/>
</dbReference>
<dbReference type="EC" id="3.4.21.107" evidence="4"/>
<dbReference type="EMBL" id="CASHTH010002492">
    <property type="protein sequence ID" value="CAI8030680.1"/>
    <property type="molecule type" value="Genomic_DNA"/>
</dbReference>
<dbReference type="PRINTS" id="PR00834">
    <property type="entry name" value="PROTEASES2C"/>
</dbReference>
<name>A0AA35SIE8_GEOBA</name>
<dbReference type="Pfam" id="PF17820">
    <property type="entry name" value="PDZ_6"/>
    <property type="match status" value="1"/>
</dbReference>
<evidence type="ECO:0000256" key="9">
    <source>
        <dbReference type="ARBA" id="ARBA00022825"/>
    </source>
</evidence>
<evidence type="ECO:0000256" key="10">
    <source>
        <dbReference type="ARBA" id="ARBA00023016"/>
    </source>
</evidence>
<dbReference type="InterPro" id="IPR041489">
    <property type="entry name" value="PDZ_6"/>
</dbReference>
<evidence type="ECO:0000259" key="12">
    <source>
        <dbReference type="PROSITE" id="PS50106"/>
    </source>
</evidence>
<dbReference type="InterPro" id="IPR001940">
    <property type="entry name" value="Peptidase_S1C"/>
</dbReference>
<dbReference type="PANTHER" id="PTHR22939:SF130">
    <property type="entry name" value="PERIPLASMIC SERINE ENDOPROTEASE DEGP-LIKE-RELATED"/>
    <property type="match status" value="1"/>
</dbReference>
<evidence type="ECO:0000256" key="3">
    <source>
        <dbReference type="ARBA" id="ARBA00010541"/>
    </source>
</evidence>
<reference evidence="13" key="1">
    <citation type="submission" date="2023-03" db="EMBL/GenBank/DDBJ databases">
        <authorList>
            <person name="Steffen K."/>
            <person name="Cardenas P."/>
        </authorList>
    </citation>
    <scope>NUCLEOTIDE SEQUENCE</scope>
</reference>
<feature type="domain" description="PDZ" evidence="12">
    <location>
        <begin position="110"/>
        <end position="206"/>
    </location>
</feature>
<evidence type="ECO:0000256" key="5">
    <source>
        <dbReference type="ARBA" id="ARBA00013958"/>
    </source>
</evidence>
<organism evidence="13 14">
    <name type="scientific">Geodia barretti</name>
    <name type="common">Barrett's horny sponge</name>
    <dbReference type="NCBI Taxonomy" id="519541"/>
    <lineage>
        <taxon>Eukaryota</taxon>
        <taxon>Metazoa</taxon>
        <taxon>Porifera</taxon>
        <taxon>Demospongiae</taxon>
        <taxon>Heteroscleromorpha</taxon>
        <taxon>Tetractinellida</taxon>
        <taxon>Astrophorina</taxon>
        <taxon>Geodiidae</taxon>
        <taxon>Geodia</taxon>
    </lineage>
</organism>
<dbReference type="InterPro" id="IPR036034">
    <property type="entry name" value="PDZ_sf"/>
</dbReference>
<dbReference type="InterPro" id="IPR001478">
    <property type="entry name" value="PDZ"/>
</dbReference>
<comment type="similarity">
    <text evidence="3">Belongs to the peptidase S1C family.</text>
</comment>
<evidence type="ECO:0000313" key="14">
    <source>
        <dbReference type="Proteomes" id="UP001174909"/>
    </source>
</evidence>
<keyword evidence="8" id="KW-0378">Hydrolase</keyword>
<keyword evidence="7" id="KW-0574">Periplasm</keyword>
<feature type="domain" description="PDZ" evidence="12">
    <location>
        <begin position="226"/>
        <end position="318"/>
    </location>
</feature>
<dbReference type="SMART" id="SM00228">
    <property type="entry name" value="PDZ"/>
    <property type="match status" value="2"/>
</dbReference>
<evidence type="ECO:0000256" key="8">
    <source>
        <dbReference type="ARBA" id="ARBA00022801"/>
    </source>
</evidence>
<dbReference type="Gene3D" id="2.40.10.120">
    <property type="match status" value="1"/>
</dbReference>
<evidence type="ECO:0000313" key="13">
    <source>
        <dbReference type="EMBL" id="CAI8030680.1"/>
    </source>
</evidence>
<keyword evidence="6" id="KW-0645">Protease</keyword>
<sequence length="330" mass="34762">MALLRVDTPLPLPTVPFGDSENLEVGEWVLAIGNPFGLGHTVTAGIVSAKGRTIGAGPYDDFIQTDASINPGNSGGPLFNMRGEVIGINTAIMRSGQGIGFAIPINMAKNVLSQLYDKGNVTRGWLGVAIQSIAPEMLDAFKLDDANGALVSGIVTDAPADKAGLQQGDVIVGFHGSEVEDSSTLPGLVAVVAPGTTVDVEIIRDGQRMTIPVTLGELEEDEAARIASLEPSGVVELLGIQVEAITEDMARELRIDDDRGVVVTDVADESPAANAGIQPGDIVREVNRQTVEDLDAYEAATAQIEDGEPVLLLLERRGNHLYVALRPERN</sequence>
<protein>
    <recommendedName>
        <fullName evidence="5">Probable periplasmic serine endoprotease DegP-like</fullName>
        <ecNumber evidence="4">3.4.21.107</ecNumber>
    </recommendedName>
    <alternativeName>
        <fullName evidence="11">Protease Do</fullName>
    </alternativeName>
</protein>
<keyword evidence="9" id="KW-0720">Serine protease</keyword>
<evidence type="ECO:0000256" key="6">
    <source>
        <dbReference type="ARBA" id="ARBA00022670"/>
    </source>
</evidence>
<comment type="subcellular location">
    <subcellularLocation>
        <location evidence="2">Periplasm</location>
    </subcellularLocation>
</comment>